<name>X0XU79_9ZZZZ</name>
<comment type="caution">
    <text evidence="1">The sequence shown here is derived from an EMBL/GenBank/DDBJ whole genome shotgun (WGS) entry which is preliminary data.</text>
</comment>
<protein>
    <submittedName>
        <fullName evidence="1">Uncharacterized protein</fullName>
    </submittedName>
</protein>
<dbReference type="Pfam" id="PF03237">
    <property type="entry name" value="Terminase_6N"/>
    <property type="match status" value="1"/>
</dbReference>
<dbReference type="InterPro" id="IPR027417">
    <property type="entry name" value="P-loop_NTPase"/>
</dbReference>
<organism evidence="1">
    <name type="scientific">marine sediment metagenome</name>
    <dbReference type="NCBI Taxonomy" id="412755"/>
    <lineage>
        <taxon>unclassified sequences</taxon>
        <taxon>metagenomes</taxon>
        <taxon>ecological metagenomes</taxon>
    </lineage>
</organism>
<dbReference type="EMBL" id="BARS01047522">
    <property type="protein sequence ID" value="GAG28396.1"/>
    <property type="molecule type" value="Genomic_DNA"/>
</dbReference>
<dbReference type="Gene3D" id="3.40.50.300">
    <property type="entry name" value="P-loop containing nucleotide triphosphate hydrolases"/>
    <property type="match status" value="1"/>
</dbReference>
<feature type="non-terminal residue" evidence="1">
    <location>
        <position position="206"/>
    </location>
</feature>
<accession>X0XU79</accession>
<gene>
    <name evidence="1" type="ORF">S01H1_71371</name>
</gene>
<dbReference type="AlphaFoldDB" id="X0XU79"/>
<proteinExistence type="predicted"/>
<reference evidence="1" key="1">
    <citation type="journal article" date="2014" name="Front. Microbiol.">
        <title>High frequency of phylogenetically diverse reductive dehalogenase-homologous genes in deep subseafloor sedimentary metagenomes.</title>
        <authorList>
            <person name="Kawai M."/>
            <person name="Futagami T."/>
            <person name="Toyoda A."/>
            <person name="Takaki Y."/>
            <person name="Nishi S."/>
            <person name="Hori S."/>
            <person name="Arai W."/>
            <person name="Tsubouchi T."/>
            <person name="Morono Y."/>
            <person name="Uchiyama I."/>
            <person name="Ito T."/>
            <person name="Fujiyama A."/>
            <person name="Inagaki F."/>
            <person name="Takami H."/>
        </authorList>
    </citation>
    <scope>NUCLEOTIDE SEQUENCE</scope>
    <source>
        <strain evidence="1">Expedition CK06-06</strain>
    </source>
</reference>
<evidence type="ECO:0000313" key="1">
    <source>
        <dbReference type="EMBL" id="GAG28396.1"/>
    </source>
</evidence>
<sequence>MSAPQIIRRLGRLDKTKLAGLLASLSIAEAQALLDYWPIWALGHQQMPPGKWRRWVMRAGRGGGKTYGGSKWVNEIAEDRSKIRTGDIAIIARTYTDARQTCIEGSSGILATAKASFRPRWEPGNSLVVWPNGVRGRVLSADKPESIRGLNAAVVWGDEVCFWPDPDKTWFESIEPALRIGWARAILTTTPQPDPFLRKLEAMPDT</sequence>